<evidence type="ECO:0000313" key="11">
    <source>
        <dbReference type="Proteomes" id="UP000199492"/>
    </source>
</evidence>
<evidence type="ECO:0000256" key="2">
    <source>
        <dbReference type="ARBA" id="ARBA00007092"/>
    </source>
</evidence>
<dbReference type="GO" id="GO:0008311">
    <property type="term" value="F:double-stranded DNA 3'-5' DNA exonuclease activity"/>
    <property type="evidence" value="ECO:0007669"/>
    <property type="project" value="TreeGrafter"/>
</dbReference>
<dbReference type="NCBIfam" id="TIGR00633">
    <property type="entry name" value="xth"/>
    <property type="match status" value="1"/>
</dbReference>
<evidence type="ECO:0000313" key="10">
    <source>
        <dbReference type="EMBL" id="SDH30781.1"/>
    </source>
</evidence>
<feature type="binding site" evidence="7">
    <location>
        <position position="150"/>
    </location>
    <ligand>
        <name>Mg(2+)</name>
        <dbReference type="ChEBI" id="CHEBI:18420"/>
        <label>1</label>
    </ligand>
</feature>
<dbReference type="GO" id="GO:0006284">
    <property type="term" value="P:base-excision repair"/>
    <property type="evidence" value="ECO:0007669"/>
    <property type="project" value="TreeGrafter"/>
</dbReference>
<evidence type="ECO:0000256" key="3">
    <source>
        <dbReference type="ARBA" id="ARBA00022723"/>
    </source>
</evidence>
<gene>
    <name evidence="10" type="ORF">SAMN04489796_102291</name>
</gene>
<keyword evidence="5 7" id="KW-0460">Magnesium</keyword>
<dbReference type="GO" id="GO:0003677">
    <property type="term" value="F:DNA binding"/>
    <property type="evidence" value="ECO:0007669"/>
    <property type="project" value="InterPro"/>
</dbReference>
<dbReference type="PROSITE" id="PS00727">
    <property type="entry name" value="AP_NUCLEASE_F1_2"/>
    <property type="match status" value="1"/>
</dbReference>
<dbReference type="InterPro" id="IPR004808">
    <property type="entry name" value="AP_endonuc_1"/>
</dbReference>
<proteinExistence type="inferred from homology"/>
<dbReference type="STRING" id="262004.SAMN04489796_102291"/>
<dbReference type="OrthoDB" id="9803914at2"/>
<evidence type="ECO:0000256" key="4">
    <source>
        <dbReference type="ARBA" id="ARBA00022801"/>
    </source>
</evidence>
<feature type="binding site" evidence="7">
    <location>
        <position position="245"/>
    </location>
    <ligand>
        <name>Mg(2+)</name>
        <dbReference type="ChEBI" id="CHEBI:18420"/>
        <label>1</label>
    </ligand>
</feature>
<keyword evidence="4" id="KW-0378">Hydrolase</keyword>
<dbReference type="GO" id="GO:0003906">
    <property type="term" value="F:DNA-(apurinic or apyrimidinic site) endonuclease activity"/>
    <property type="evidence" value="ECO:0007669"/>
    <property type="project" value="TreeGrafter"/>
</dbReference>
<feature type="binding site" evidence="7">
    <location>
        <position position="35"/>
    </location>
    <ligand>
        <name>Mg(2+)</name>
        <dbReference type="ChEBI" id="CHEBI:18420"/>
        <label>1</label>
    </ligand>
</feature>
<evidence type="ECO:0000256" key="1">
    <source>
        <dbReference type="ARBA" id="ARBA00001936"/>
    </source>
</evidence>
<evidence type="ECO:0000256" key="7">
    <source>
        <dbReference type="PIRSR" id="PIRSR604808-2"/>
    </source>
</evidence>
<dbReference type="RefSeq" id="WP_092467162.1">
    <property type="nucleotide sequence ID" value="NZ_FNCZ01000002.1"/>
</dbReference>
<feature type="binding site" evidence="7">
    <location>
        <position position="246"/>
    </location>
    <ligand>
        <name>Mg(2+)</name>
        <dbReference type="ChEBI" id="CHEBI:18420"/>
        <label>1</label>
    </ligand>
</feature>
<evidence type="ECO:0000256" key="8">
    <source>
        <dbReference type="PIRSR" id="PIRSR604808-3"/>
    </source>
</evidence>
<organism evidence="10 11">
    <name type="scientific">Winogradskyella thalassocola</name>
    <dbReference type="NCBI Taxonomy" id="262004"/>
    <lineage>
        <taxon>Bacteria</taxon>
        <taxon>Pseudomonadati</taxon>
        <taxon>Bacteroidota</taxon>
        <taxon>Flavobacteriia</taxon>
        <taxon>Flavobacteriales</taxon>
        <taxon>Flavobacteriaceae</taxon>
        <taxon>Winogradskyella</taxon>
    </lineage>
</organism>
<keyword evidence="3 7" id="KW-0479">Metal-binding</keyword>
<dbReference type="PANTHER" id="PTHR22748:SF6">
    <property type="entry name" value="DNA-(APURINIC OR APYRIMIDINIC SITE) ENDONUCLEASE"/>
    <property type="match status" value="1"/>
</dbReference>
<feature type="active site" evidence="6">
    <location>
        <position position="109"/>
    </location>
</feature>
<dbReference type="Pfam" id="PF03372">
    <property type="entry name" value="Exo_endo_phos"/>
    <property type="match status" value="1"/>
</dbReference>
<feature type="active site" description="Proton acceptor" evidence="6">
    <location>
        <position position="246"/>
    </location>
</feature>
<dbReference type="EMBL" id="FNCZ01000002">
    <property type="protein sequence ID" value="SDH30781.1"/>
    <property type="molecule type" value="Genomic_DNA"/>
</dbReference>
<keyword evidence="7" id="KW-0464">Manganese</keyword>
<feature type="binding site" evidence="7">
    <location>
        <position position="148"/>
    </location>
    <ligand>
        <name>Mg(2+)</name>
        <dbReference type="ChEBI" id="CHEBI:18420"/>
        <label>1</label>
    </ligand>
</feature>
<feature type="binding site" evidence="7">
    <location>
        <position position="7"/>
    </location>
    <ligand>
        <name>Mg(2+)</name>
        <dbReference type="ChEBI" id="CHEBI:18420"/>
        <label>1</label>
    </ligand>
</feature>
<dbReference type="PROSITE" id="PS51435">
    <property type="entry name" value="AP_NUCLEASE_F1_4"/>
    <property type="match status" value="1"/>
</dbReference>
<feature type="site" description="Interaction with DNA substrate" evidence="8">
    <location>
        <position position="246"/>
    </location>
</feature>
<reference evidence="11" key="1">
    <citation type="submission" date="2016-10" db="EMBL/GenBank/DDBJ databases">
        <authorList>
            <person name="Varghese N."/>
            <person name="Submissions S."/>
        </authorList>
    </citation>
    <scope>NUCLEOTIDE SEQUENCE [LARGE SCALE GENOMIC DNA]</scope>
    <source>
        <strain evidence="11">DSM 15363</strain>
    </source>
</reference>
<feature type="active site" description="Proton donor/acceptor" evidence="6">
    <location>
        <position position="148"/>
    </location>
</feature>
<keyword evidence="11" id="KW-1185">Reference proteome</keyword>
<comment type="similarity">
    <text evidence="2">Belongs to the DNA repair enzymes AP/ExoA family.</text>
</comment>
<evidence type="ECO:0000256" key="5">
    <source>
        <dbReference type="ARBA" id="ARBA00022842"/>
    </source>
</evidence>
<feature type="site" description="Transition state stabilizer" evidence="8">
    <location>
        <position position="150"/>
    </location>
</feature>
<dbReference type="GO" id="GO:0046872">
    <property type="term" value="F:metal ion binding"/>
    <property type="evidence" value="ECO:0007669"/>
    <property type="project" value="UniProtKB-KW"/>
</dbReference>
<comment type="cofactor">
    <cofactor evidence="1">
        <name>Mn(2+)</name>
        <dbReference type="ChEBI" id="CHEBI:29035"/>
    </cofactor>
</comment>
<dbReference type="InterPro" id="IPR020847">
    <property type="entry name" value="AP_endonuclease_F1_BS"/>
</dbReference>
<dbReference type="SUPFAM" id="SSF56219">
    <property type="entry name" value="DNase I-like"/>
    <property type="match status" value="1"/>
</dbReference>
<dbReference type="NCBIfam" id="TIGR00195">
    <property type="entry name" value="exoDNase_III"/>
    <property type="match status" value="1"/>
</dbReference>
<dbReference type="Proteomes" id="UP000199492">
    <property type="component" value="Unassembled WGS sequence"/>
</dbReference>
<evidence type="ECO:0000259" key="9">
    <source>
        <dbReference type="Pfam" id="PF03372"/>
    </source>
</evidence>
<dbReference type="PROSITE" id="PS00726">
    <property type="entry name" value="AP_NUCLEASE_F1_1"/>
    <property type="match status" value="1"/>
</dbReference>
<name>A0A1G8BCF7_9FLAO</name>
<dbReference type="InterPro" id="IPR020848">
    <property type="entry name" value="AP_endonuclease_F1_CS"/>
</dbReference>
<sequence length="255" mass="29346">MQIISWNVNGIRAIIKKDFFETIETLNPDILCLQETKAQDDEVEKALVTLSETYHIYCNSAEKKGYSGTAILSKTKPMAINNDIGIVAHDEEGRVQCAEYLNFYLVNVYTPNSGQDLKRLDYRKQWDTDFLKYVKQLEKEKPIIICGDFNVAHQAIDLKNDKSNYNKTAGYTQIEIDGMTHLIDAGFTDSFRHLHADDIAYTFWSYRFKSRERNTGWRIDYFLLSTALVDHIKAATILSEYYGSDHCPIGLQVDL</sequence>
<dbReference type="InterPro" id="IPR036691">
    <property type="entry name" value="Endo/exonu/phosph_ase_sf"/>
</dbReference>
<protein>
    <submittedName>
        <fullName evidence="10">Exodeoxyribonuclease-3</fullName>
    </submittedName>
</protein>
<comment type="cofactor">
    <cofactor evidence="7">
        <name>Mg(2+)</name>
        <dbReference type="ChEBI" id="CHEBI:18420"/>
    </cofactor>
    <cofactor evidence="7">
        <name>Mn(2+)</name>
        <dbReference type="ChEBI" id="CHEBI:29035"/>
    </cofactor>
    <text evidence="7">Probably binds two magnesium or manganese ions per subunit.</text>
</comment>
<dbReference type="PROSITE" id="PS00728">
    <property type="entry name" value="AP_NUCLEASE_F1_3"/>
    <property type="match status" value="1"/>
</dbReference>
<accession>A0A1G8BCF7</accession>
<feature type="domain" description="Endonuclease/exonuclease/phosphatase" evidence="9">
    <location>
        <begin position="4"/>
        <end position="246"/>
    </location>
</feature>
<dbReference type="Gene3D" id="3.60.10.10">
    <property type="entry name" value="Endonuclease/exonuclease/phosphatase"/>
    <property type="match status" value="1"/>
</dbReference>
<dbReference type="CDD" id="cd09087">
    <property type="entry name" value="Ape1-like_AP-endo"/>
    <property type="match status" value="1"/>
</dbReference>
<dbReference type="InterPro" id="IPR005135">
    <property type="entry name" value="Endo/exonuclease/phosphatase"/>
</dbReference>
<dbReference type="GO" id="GO:0008081">
    <property type="term" value="F:phosphoric diester hydrolase activity"/>
    <property type="evidence" value="ECO:0007669"/>
    <property type="project" value="TreeGrafter"/>
</dbReference>
<evidence type="ECO:0000256" key="6">
    <source>
        <dbReference type="PIRSR" id="PIRSR604808-1"/>
    </source>
</evidence>
<dbReference type="AlphaFoldDB" id="A0A1G8BCF7"/>
<feature type="site" description="Important for catalytic activity" evidence="8">
    <location>
        <position position="220"/>
    </location>
</feature>
<dbReference type="PANTHER" id="PTHR22748">
    <property type="entry name" value="AP ENDONUCLEASE"/>
    <property type="match status" value="1"/>
</dbReference>